<feature type="compositionally biased region" description="Basic and acidic residues" evidence="1">
    <location>
        <begin position="131"/>
        <end position="141"/>
    </location>
</feature>
<proteinExistence type="predicted"/>
<evidence type="ECO:0000313" key="2">
    <source>
        <dbReference type="EMBL" id="KAK7822370.1"/>
    </source>
</evidence>
<accession>A0AAW0J6X2</accession>
<keyword evidence="3" id="KW-1185">Reference proteome</keyword>
<feature type="compositionally biased region" description="Basic residues" evidence="1">
    <location>
        <begin position="226"/>
        <end position="242"/>
    </location>
</feature>
<evidence type="ECO:0008006" key="4">
    <source>
        <dbReference type="Google" id="ProtNLM"/>
    </source>
</evidence>
<sequence length="501" mass="54372">MEAYALSFLLYKEGFKQVTKQCTVRFFKRTIILFVCPYTVRASNSEQRQEEERGSFGREDSETSGRESRTVDEPGEEAREEFGPWMLVTRRKVGPNVSKSRFLASMTGRGADTSAFGSREGQVPRANHQPYKNDIKSHRGAFEGNGKKGRQVLSNCALEKSGVYSQDTANFGAEPTHASPSCQSLDHAFSFVTWAGSHPSSAGIKGSVCCPSKGVKSGSASDVRKSSRKGKSLASPHGRRKQTPVGNFSAGESNGIIRGDDDTNKSQPNDGVGVVRSIRDGSVEPHFSFDTGKPKVRDAPAKRPSMDGVDKALVGLPLEQANRSRGQDSWVESAITSVSGAKFESLKQLRRSRGKENNERRVCCGGLQREYEEHITSASGCPTPTTQPSDKLKGIPIGDTRACNNLGGRGGVSRKVLREMGWKADLLLQLPQAKVVHCYREANFCADALAKLGASSSDGTSRGSRSCLSQKEAGSKNKCKCKNFSWMDRANLIKSVAICPP</sequence>
<evidence type="ECO:0000256" key="1">
    <source>
        <dbReference type="SAM" id="MobiDB-lite"/>
    </source>
</evidence>
<dbReference type="Proteomes" id="UP000237347">
    <property type="component" value="Unassembled WGS sequence"/>
</dbReference>
<feature type="compositionally biased region" description="Basic and acidic residues" evidence="1">
    <location>
        <begin position="292"/>
        <end position="308"/>
    </location>
</feature>
<dbReference type="AlphaFoldDB" id="A0AAW0J6X2"/>
<dbReference type="EMBL" id="PKMF04000669">
    <property type="protein sequence ID" value="KAK7822370.1"/>
    <property type="molecule type" value="Genomic_DNA"/>
</dbReference>
<feature type="region of interest" description="Disordered" evidence="1">
    <location>
        <begin position="215"/>
        <end position="308"/>
    </location>
</feature>
<comment type="caution">
    <text evidence="2">The sequence shown here is derived from an EMBL/GenBank/DDBJ whole genome shotgun (WGS) entry which is preliminary data.</text>
</comment>
<feature type="region of interest" description="Disordered" evidence="1">
    <location>
        <begin position="44"/>
        <end position="83"/>
    </location>
</feature>
<protein>
    <recommendedName>
        <fullName evidence="4">RNase H type-1 domain-containing protein</fullName>
    </recommendedName>
</protein>
<reference evidence="2 3" key="1">
    <citation type="journal article" date="2018" name="Sci. Data">
        <title>The draft genome sequence of cork oak.</title>
        <authorList>
            <person name="Ramos A.M."/>
            <person name="Usie A."/>
            <person name="Barbosa P."/>
            <person name="Barros P.M."/>
            <person name="Capote T."/>
            <person name="Chaves I."/>
            <person name="Simoes F."/>
            <person name="Abreu I."/>
            <person name="Carrasquinho I."/>
            <person name="Faro C."/>
            <person name="Guimaraes J.B."/>
            <person name="Mendonca D."/>
            <person name="Nobrega F."/>
            <person name="Rodrigues L."/>
            <person name="Saibo N.J.M."/>
            <person name="Varela M.C."/>
            <person name="Egas C."/>
            <person name="Matos J."/>
            <person name="Miguel C.M."/>
            <person name="Oliveira M.M."/>
            <person name="Ricardo C.P."/>
            <person name="Goncalves S."/>
        </authorList>
    </citation>
    <scope>NUCLEOTIDE SEQUENCE [LARGE SCALE GENOMIC DNA]</scope>
    <source>
        <strain evidence="3">cv. HL8</strain>
    </source>
</reference>
<gene>
    <name evidence="2" type="ORF">CFP56_036562</name>
</gene>
<evidence type="ECO:0000313" key="3">
    <source>
        <dbReference type="Proteomes" id="UP000237347"/>
    </source>
</evidence>
<feature type="region of interest" description="Disordered" evidence="1">
    <location>
        <begin position="109"/>
        <end position="148"/>
    </location>
</feature>
<feature type="compositionally biased region" description="Basic and acidic residues" evidence="1">
    <location>
        <begin position="47"/>
        <end position="82"/>
    </location>
</feature>
<name>A0AAW0J6X2_QUESU</name>
<organism evidence="2 3">
    <name type="scientific">Quercus suber</name>
    <name type="common">Cork oak</name>
    <dbReference type="NCBI Taxonomy" id="58331"/>
    <lineage>
        <taxon>Eukaryota</taxon>
        <taxon>Viridiplantae</taxon>
        <taxon>Streptophyta</taxon>
        <taxon>Embryophyta</taxon>
        <taxon>Tracheophyta</taxon>
        <taxon>Spermatophyta</taxon>
        <taxon>Magnoliopsida</taxon>
        <taxon>eudicotyledons</taxon>
        <taxon>Gunneridae</taxon>
        <taxon>Pentapetalae</taxon>
        <taxon>rosids</taxon>
        <taxon>fabids</taxon>
        <taxon>Fagales</taxon>
        <taxon>Fagaceae</taxon>
        <taxon>Quercus</taxon>
    </lineage>
</organism>